<protein>
    <submittedName>
        <fullName evidence="1">DUF1059 domain-containing protein</fullName>
    </submittedName>
</protein>
<dbReference type="OrthoDB" id="9182871at2"/>
<keyword evidence="2" id="KW-1185">Reference proteome</keyword>
<gene>
    <name evidence="1" type="ORF">D5S19_01000</name>
</gene>
<name>A0A419IBL2_9PSEU</name>
<organism evidence="1 2">
    <name type="scientific">Amycolatopsis panacis</name>
    <dbReference type="NCBI Taxonomy" id="2340917"/>
    <lineage>
        <taxon>Bacteria</taxon>
        <taxon>Bacillati</taxon>
        <taxon>Actinomycetota</taxon>
        <taxon>Actinomycetes</taxon>
        <taxon>Pseudonocardiales</taxon>
        <taxon>Pseudonocardiaceae</taxon>
        <taxon>Amycolatopsis</taxon>
    </lineage>
</organism>
<sequence>MTRKIADCRDMPSESGCTLAITGEEEEVVAAAAAHAATVHGHTDNEELRAAIRNELRDAPSEAAPGGFVQLIEFRADAQRMERFDELAQQWKHDIGTDRTAGWFLVGADRDEPGRYVQIVEFPSYEDAMSNSKHPATGRIAAGMSELVDGEPSYRNLDVVRAETP</sequence>
<reference evidence="1 2" key="1">
    <citation type="submission" date="2018-09" db="EMBL/GenBank/DDBJ databases">
        <title>YIM PH 21725 draft genome.</title>
        <authorList>
            <person name="Miao C."/>
        </authorList>
    </citation>
    <scope>NUCLEOTIDE SEQUENCE [LARGE SCALE GENOMIC DNA]</scope>
    <source>
        <strain evidence="2">YIM PH21725</strain>
    </source>
</reference>
<dbReference type="AlphaFoldDB" id="A0A419IBL2"/>
<proteinExistence type="predicted"/>
<dbReference type="RefSeq" id="WP_120021432.1">
    <property type="nucleotide sequence ID" value="NZ_QZFV01000010.1"/>
</dbReference>
<comment type="caution">
    <text evidence="1">The sequence shown here is derived from an EMBL/GenBank/DDBJ whole genome shotgun (WGS) entry which is preliminary data.</text>
</comment>
<accession>A0A419IBL2</accession>
<evidence type="ECO:0000313" key="1">
    <source>
        <dbReference type="EMBL" id="RJQ92372.1"/>
    </source>
</evidence>
<dbReference type="Pfam" id="PF06348">
    <property type="entry name" value="DUF1059"/>
    <property type="match status" value="1"/>
</dbReference>
<dbReference type="EMBL" id="QZFV01000010">
    <property type="protein sequence ID" value="RJQ92372.1"/>
    <property type="molecule type" value="Genomic_DNA"/>
</dbReference>
<dbReference type="Proteomes" id="UP000285112">
    <property type="component" value="Unassembled WGS sequence"/>
</dbReference>
<dbReference type="InterPro" id="IPR009409">
    <property type="entry name" value="DUF1059"/>
</dbReference>
<evidence type="ECO:0000313" key="2">
    <source>
        <dbReference type="Proteomes" id="UP000285112"/>
    </source>
</evidence>